<evidence type="ECO:0000256" key="2">
    <source>
        <dbReference type="ARBA" id="ARBA00022475"/>
    </source>
</evidence>
<dbReference type="EMBL" id="CAJFCJ010000019">
    <property type="protein sequence ID" value="CAD5123667.1"/>
    <property type="molecule type" value="Genomic_DNA"/>
</dbReference>
<dbReference type="SMART" id="SM00112">
    <property type="entry name" value="CA"/>
    <property type="match status" value="7"/>
</dbReference>
<keyword evidence="2" id="KW-1003">Cell membrane</keyword>
<dbReference type="PANTHER" id="PTHR24026">
    <property type="entry name" value="FAT ATYPICAL CADHERIN-RELATED"/>
    <property type="match status" value="1"/>
</dbReference>
<dbReference type="Proteomes" id="UP000549394">
    <property type="component" value="Unassembled WGS sequence"/>
</dbReference>
<feature type="domain" description="Cadherin" evidence="14">
    <location>
        <begin position="578"/>
        <end position="675"/>
    </location>
</feature>
<keyword evidence="7" id="KW-0130">Cell adhesion</keyword>
<dbReference type="FunFam" id="2.60.40.60:FF:000005">
    <property type="entry name" value="Protocadherin 9"/>
    <property type="match status" value="1"/>
</dbReference>
<evidence type="ECO:0000313" key="15">
    <source>
        <dbReference type="EMBL" id="CAD5123667.1"/>
    </source>
</evidence>
<evidence type="ECO:0000256" key="11">
    <source>
        <dbReference type="PROSITE-ProRule" id="PRU00043"/>
    </source>
</evidence>
<protein>
    <submittedName>
        <fullName evidence="15">DgyrCDS11989</fullName>
    </submittedName>
</protein>
<dbReference type="PRINTS" id="PR00205">
    <property type="entry name" value="CADHERIN"/>
</dbReference>
<name>A0A7I8W547_9ANNE</name>
<proteinExistence type="predicted"/>
<dbReference type="PROSITE" id="PS00232">
    <property type="entry name" value="CADHERIN_1"/>
    <property type="match status" value="1"/>
</dbReference>
<keyword evidence="8 12" id="KW-1133">Transmembrane helix</keyword>
<organism evidence="15 16">
    <name type="scientific">Dimorphilus gyrociliatus</name>
    <dbReference type="NCBI Taxonomy" id="2664684"/>
    <lineage>
        <taxon>Eukaryota</taxon>
        <taxon>Metazoa</taxon>
        <taxon>Spiralia</taxon>
        <taxon>Lophotrochozoa</taxon>
        <taxon>Annelida</taxon>
        <taxon>Polychaeta</taxon>
        <taxon>Polychaeta incertae sedis</taxon>
        <taxon>Dinophilidae</taxon>
        <taxon>Dimorphilus</taxon>
    </lineage>
</organism>
<accession>A0A7I8W547</accession>
<feature type="transmembrane region" description="Helical" evidence="12">
    <location>
        <begin position="805"/>
        <end position="829"/>
    </location>
</feature>
<evidence type="ECO:0000256" key="12">
    <source>
        <dbReference type="SAM" id="Phobius"/>
    </source>
</evidence>
<feature type="transmembrane region" description="Helical" evidence="12">
    <location>
        <begin position="902"/>
        <end position="923"/>
    </location>
</feature>
<evidence type="ECO:0000256" key="4">
    <source>
        <dbReference type="ARBA" id="ARBA00022729"/>
    </source>
</evidence>
<comment type="caution">
    <text evidence="15">The sequence shown here is derived from an EMBL/GenBank/DDBJ whole genome shotgun (WGS) entry which is preliminary data.</text>
</comment>
<keyword evidence="3 12" id="KW-0812">Transmembrane</keyword>
<feature type="domain" description="Cadherin" evidence="14">
    <location>
        <begin position="21"/>
        <end position="132"/>
    </location>
</feature>
<reference evidence="15 16" key="1">
    <citation type="submission" date="2020-08" db="EMBL/GenBank/DDBJ databases">
        <authorList>
            <person name="Hejnol A."/>
        </authorList>
    </citation>
    <scope>NUCLEOTIDE SEQUENCE [LARGE SCALE GENOMIC DNA]</scope>
</reference>
<evidence type="ECO:0000256" key="6">
    <source>
        <dbReference type="ARBA" id="ARBA00022837"/>
    </source>
</evidence>
<feature type="signal peptide" evidence="13">
    <location>
        <begin position="1"/>
        <end position="20"/>
    </location>
</feature>
<evidence type="ECO:0000256" key="3">
    <source>
        <dbReference type="ARBA" id="ARBA00022692"/>
    </source>
</evidence>
<dbReference type="InterPro" id="IPR013164">
    <property type="entry name" value="Cadherin_N"/>
</dbReference>
<keyword evidence="4 13" id="KW-0732">Signal</keyword>
<evidence type="ECO:0000256" key="8">
    <source>
        <dbReference type="ARBA" id="ARBA00022989"/>
    </source>
</evidence>
<evidence type="ECO:0000313" key="16">
    <source>
        <dbReference type="Proteomes" id="UP000549394"/>
    </source>
</evidence>
<evidence type="ECO:0000259" key="14">
    <source>
        <dbReference type="PROSITE" id="PS50268"/>
    </source>
</evidence>
<dbReference type="InterPro" id="IPR020894">
    <property type="entry name" value="Cadherin_CS"/>
</dbReference>
<sequence length="924" mass="103445">MLRFLLFVAHSSTLLQFIEGRWTIANYVVTEETDGGSILGNIARDSGFIQDIPSQKNIEYRLLQNDFSSYFEIFPYSSDLTYLKIDREKIGCSGKRICELNFKVYANRGSSGLGLLQFKVTVKDINDHSPTWRESRREWTVHESVAPNKQFLSIPPAIDPDSPKFASPTYKLEDDHGGRYRLQYNNASNNVKIVLSKTLDREAQDSYQLRLIATDGGGRKGELQIDVRVKDANDNVPKFDHNSYSAKVPENLAINSTILIVSAQDDDVGDNSVIIYSLPSSSAQLTNVFNINKHTGRITLASSLDRETTSGYIFYVQAKDSGPYATPVETLVNITVVDINDNAPSIHTSPLLQSSDSSLTILENDQVGRSVAMVYVSDPDEGRNGRFSCTIDSNKYFTLTDFSPSSRDRHQREYEIKSNSMFNYEELKEITAVITCKDNGNPAQTSTSVLEVKIRDENDNDPIFEKELYKTEVTENKPINRFIAQVKAIDKDSGDNGKVSYSLDAASQAYFNIIADSGKIYPKGILDREEKEFHNLTVIARDKGTKPNEAKAYVEVTVKDVNDCIPTFVKHANFPVLSISENEARETHLLGSVAAEDCDIGENGKITYSIVSARDQPFSINKNTGVISTTEVLDRENTSSYHLLLEARDGGSPSLFSTISMKVHVIDRNDEKPHFTFPSAKNNTLQFSAHAPVGTAITKIQVSDKDFGNNGNVNIYFQQTILSFLKQKDSGVYTSWSCFQMNIETGNIKLVKDLSTLSNKTVTIDLEARDGGSPFQFTRTQLIIVFNDSIPWHDSHSSLLSRSNLLILIAVGIGSFVVILLLILCICCLRQSKKDKQQLRYNCRTEALKILYEKNGGPTIIRDSDKCKHSPREMKSLNYEKALDPSHIEFVYGSEEEVGNSLLHIISLPPMYAFIFHTLLLFAF</sequence>
<keyword evidence="9 12" id="KW-0472">Membrane</keyword>
<dbReference type="PANTHER" id="PTHR24026:SF133">
    <property type="entry name" value="CADHERIN-RELATED FAMILY MEMBER 2"/>
    <property type="match status" value="1"/>
</dbReference>
<dbReference type="GO" id="GO:0007156">
    <property type="term" value="P:homophilic cell adhesion via plasma membrane adhesion molecules"/>
    <property type="evidence" value="ECO:0007669"/>
    <property type="project" value="InterPro"/>
</dbReference>
<dbReference type="AlphaFoldDB" id="A0A7I8W547"/>
<dbReference type="PROSITE" id="PS50268">
    <property type="entry name" value="CADHERIN_2"/>
    <property type="match status" value="6"/>
</dbReference>
<dbReference type="OrthoDB" id="6252479at2759"/>
<evidence type="ECO:0000256" key="10">
    <source>
        <dbReference type="ARBA" id="ARBA00023180"/>
    </source>
</evidence>
<feature type="chain" id="PRO_5029453794" evidence="13">
    <location>
        <begin position="21"/>
        <end position="924"/>
    </location>
</feature>
<evidence type="ECO:0000256" key="13">
    <source>
        <dbReference type="SAM" id="SignalP"/>
    </source>
</evidence>
<dbReference type="Pfam" id="PF08266">
    <property type="entry name" value="Cadherin_2"/>
    <property type="match status" value="1"/>
</dbReference>
<dbReference type="SUPFAM" id="SSF49313">
    <property type="entry name" value="Cadherin-like"/>
    <property type="match status" value="6"/>
</dbReference>
<keyword evidence="6 11" id="KW-0106">Calcium</keyword>
<keyword evidence="16" id="KW-1185">Reference proteome</keyword>
<feature type="domain" description="Cadherin" evidence="14">
    <location>
        <begin position="240"/>
        <end position="346"/>
    </location>
</feature>
<evidence type="ECO:0000256" key="1">
    <source>
        <dbReference type="ARBA" id="ARBA00004251"/>
    </source>
</evidence>
<evidence type="ECO:0000256" key="7">
    <source>
        <dbReference type="ARBA" id="ARBA00022889"/>
    </source>
</evidence>
<evidence type="ECO:0000256" key="9">
    <source>
        <dbReference type="ARBA" id="ARBA00023136"/>
    </source>
</evidence>
<keyword evidence="10" id="KW-0325">Glycoprotein</keyword>
<evidence type="ECO:0000256" key="5">
    <source>
        <dbReference type="ARBA" id="ARBA00022737"/>
    </source>
</evidence>
<dbReference type="InterPro" id="IPR015919">
    <property type="entry name" value="Cadherin-like_sf"/>
</dbReference>
<dbReference type="GO" id="GO:0005509">
    <property type="term" value="F:calcium ion binding"/>
    <property type="evidence" value="ECO:0007669"/>
    <property type="project" value="UniProtKB-UniRule"/>
</dbReference>
<feature type="domain" description="Cadherin" evidence="14">
    <location>
        <begin position="465"/>
        <end position="568"/>
    </location>
</feature>
<dbReference type="InterPro" id="IPR002126">
    <property type="entry name" value="Cadherin-like_dom"/>
</dbReference>
<feature type="domain" description="Cadherin" evidence="14">
    <location>
        <begin position="353"/>
        <end position="464"/>
    </location>
</feature>
<dbReference type="GO" id="GO:0005886">
    <property type="term" value="C:plasma membrane"/>
    <property type="evidence" value="ECO:0007669"/>
    <property type="project" value="UniProtKB-SubCell"/>
</dbReference>
<dbReference type="Pfam" id="PF00028">
    <property type="entry name" value="Cadherin"/>
    <property type="match status" value="4"/>
</dbReference>
<comment type="subcellular location">
    <subcellularLocation>
        <location evidence="1">Cell membrane</location>
        <topology evidence="1">Single-pass type I membrane protein</topology>
    </subcellularLocation>
</comment>
<dbReference type="FunFam" id="2.60.40.60:FF:000020">
    <property type="entry name" value="Dachsous cadherin-related 1b"/>
    <property type="match status" value="2"/>
</dbReference>
<gene>
    <name evidence="15" type="ORF">DGYR_LOCUS11325</name>
</gene>
<feature type="domain" description="Cadherin" evidence="14">
    <location>
        <begin position="133"/>
        <end position="239"/>
    </location>
</feature>
<dbReference type="CDD" id="cd11304">
    <property type="entry name" value="Cadherin_repeat"/>
    <property type="match status" value="7"/>
</dbReference>
<keyword evidence="5" id="KW-0677">Repeat</keyword>
<dbReference type="Gene3D" id="2.60.40.60">
    <property type="entry name" value="Cadherins"/>
    <property type="match status" value="7"/>
</dbReference>